<dbReference type="Proteomes" id="UP000005387">
    <property type="component" value="Unassembled WGS sequence"/>
</dbReference>
<accession>E0IBE0</accession>
<name>E0IBE0_9BACL</name>
<dbReference type="InterPro" id="IPR014199">
    <property type="entry name" value="Spore_YtxC"/>
</dbReference>
<gene>
    <name evidence="1" type="ORF">PaecuDRAFT_2979</name>
</gene>
<organism evidence="1 2">
    <name type="scientific">Paenibacillus curdlanolyticus YK9</name>
    <dbReference type="NCBI Taxonomy" id="717606"/>
    <lineage>
        <taxon>Bacteria</taxon>
        <taxon>Bacillati</taxon>
        <taxon>Bacillota</taxon>
        <taxon>Bacilli</taxon>
        <taxon>Bacillales</taxon>
        <taxon>Paenibacillaceae</taxon>
        <taxon>Paenibacillus</taxon>
    </lineage>
</organism>
<dbReference type="eggNOG" id="ENOG5031S9P">
    <property type="taxonomic scope" value="Bacteria"/>
</dbReference>
<protein>
    <submittedName>
        <fullName evidence="1">Sporulation protein YtxC</fullName>
    </submittedName>
</protein>
<dbReference type="EMBL" id="AEDD01000008">
    <property type="protein sequence ID" value="EFM10020.1"/>
    <property type="molecule type" value="Genomic_DNA"/>
</dbReference>
<dbReference type="STRING" id="717606.PaecuDRAFT_2979"/>
<evidence type="ECO:0000313" key="2">
    <source>
        <dbReference type="Proteomes" id="UP000005387"/>
    </source>
</evidence>
<keyword evidence="2" id="KW-1185">Reference proteome</keyword>
<proteinExistence type="predicted"/>
<sequence>MELFSISLHDAEQSQRIKLYELLVREYTQLHNIPAVPRLEWKSGMDRLIGWIDKQPEFRLTQHGTALYQSTASAIAEYIVSELEQLLLSSIIRKQYRIERPEELDSIVRFCSEMLGSIPVPLPERDAFSEVDRKRRKQKVADELEAYLQEQTELHLTGFVTFRLQNYWSELRDAAEYAVDEFVMDKQYQEFISLLKYFVDLQEPKLPLVHLVHKTGHEFMVCDERLQPLEHKPVDRIVAEMVEYEMNVEDMVISTLVTISPKQIVIHTRQPELQIIRTIESIFGIRVSVCVGCGSCHSSFEHHV</sequence>
<evidence type="ECO:0000313" key="1">
    <source>
        <dbReference type="EMBL" id="EFM10020.1"/>
    </source>
</evidence>
<dbReference type="Pfam" id="PF08812">
    <property type="entry name" value="YtxC"/>
    <property type="match status" value="1"/>
</dbReference>
<reference evidence="1 2" key="1">
    <citation type="submission" date="2010-07" db="EMBL/GenBank/DDBJ databases">
        <title>The draft genome of Paenibacillus curdlanolyticus YK9.</title>
        <authorList>
            <consortium name="US DOE Joint Genome Institute (JGI-PGF)"/>
            <person name="Lucas S."/>
            <person name="Copeland A."/>
            <person name="Lapidus A."/>
            <person name="Cheng J.-F."/>
            <person name="Bruce D."/>
            <person name="Goodwin L."/>
            <person name="Pitluck S."/>
            <person name="Land M.L."/>
            <person name="Hauser L."/>
            <person name="Chang Y.-J."/>
            <person name="Jeffries C."/>
            <person name="Anderson I.J."/>
            <person name="Johnson E."/>
            <person name="Loganathan U."/>
            <person name="Mulhopadhyay B."/>
            <person name="Kyrpides N."/>
            <person name="Woyke T.J."/>
        </authorList>
    </citation>
    <scope>NUCLEOTIDE SEQUENCE [LARGE SCALE GENOMIC DNA]</scope>
    <source>
        <strain evidence="1 2">YK9</strain>
    </source>
</reference>
<dbReference type="AlphaFoldDB" id="E0IBE0"/>